<organism evidence="2">
    <name type="scientific">Arundo donax</name>
    <name type="common">Giant reed</name>
    <name type="synonym">Donax arundinaceus</name>
    <dbReference type="NCBI Taxonomy" id="35708"/>
    <lineage>
        <taxon>Eukaryota</taxon>
        <taxon>Viridiplantae</taxon>
        <taxon>Streptophyta</taxon>
        <taxon>Embryophyta</taxon>
        <taxon>Tracheophyta</taxon>
        <taxon>Spermatophyta</taxon>
        <taxon>Magnoliopsida</taxon>
        <taxon>Liliopsida</taxon>
        <taxon>Poales</taxon>
        <taxon>Poaceae</taxon>
        <taxon>PACMAD clade</taxon>
        <taxon>Arundinoideae</taxon>
        <taxon>Arundineae</taxon>
        <taxon>Arundo</taxon>
    </lineage>
</organism>
<accession>A0A0A8XQE4</accession>
<feature type="region of interest" description="Disordered" evidence="1">
    <location>
        <begin position="1"/>
        <end position="21"/>
    </location>
</feature>
<evidence type="ECO:0000256" key="1">
    <source>
        <dbReference type="SAM" id="MobiDB-lite"/>
    </source>
</evidence>
<name>A0A0A8XQE4_ARUDO</name>
<feature type="region of interest" description="Disordered" evidence="1">
    <location>
        <begin position="78"/>
        <end position="106"/>
    </location>
</feature>
<dbReference type="AlphaFoldDB" id="A0A0A8XQE4"/>
<reference evidence="2" key="2">
    <citation type="journal article" date="2015" name="Data Brief">
        <title>Shoot transcriptome of the giant reed, Arundo donax.</title>
        <authorList>
            <person name="Barrero R.A."/>
            <person name="Guerrero F.D."/>
            <person name="Moolhuijzen P."/>
            <person name="Goolsby J.A."/>
            <person name="Tidwell J."/>
            <person name="Bellgard S.E."/>
            <person name="Bellgard M.I."/>
        </authorList>
    </citation>
    <scope>NUCLEOTIDE SEQUENCE</scope>
    <source>
        <tissue evidence="2">Shoot tissue taken approximately 20 cm above the soil surface</tissue>
    </source>
</reference>
<proteinExistence type="predicted"/>
<reference evidence="2" key="1">
    <citation type="submission" date="2014-09" db="EMBL/GenBank/DDBJ databases">
        <authorList>
            <person name="Magalhaes I.L.F."/>
            <person name="Oliveira U."/>
            <person name="Santos F.R."/>
            <person name="Vidigal T.H.D.A."/>
            <person name="Brescovit A.D."/>
            <person name="Santos A.J."/>
        </authorList>
    </citation>
    <scope>NUCLEOTIDE SEQUENCE</scope>
    <source>
        <tissue evidence="2">Shoot tissue taken approximately 20 cm above the soil surface</tissue>
    </source>
</reference>
<dbReference type="EMBL" id="GBRH01283080">
    <property type="protein sequence ID" value="JAD14815.1"/>
    <property type="molecule type" value="Transcribed_RNA"/>
</dbReference>
<protein>
    <submittedName>
        <fullName evidence="2">Uncharacterized protein</fullName>
    </submittedName>
</protein>
<feature type="region of interest" description="Disordered" evidence="1">
    <location>
        <begin position="42"/>
        <end position="61"/>
    </location>
</feature>
<sequence length="106" mass="10624">MMASTVNSSCRSLPSNPSNSASDFCWVLERAALTRNASATTGSSLLFRGAAPPPPPRPSSVTALARSELQRLGTLPATSGRSWCVSGGPGAGSSGASAGGRETSEV</sequence>
<evidence type="ECO:0000313" key="2">
    <source>
        <dbReference type="EMBL" id="JAD14815.1"/>
    </source>
</evidence>